<evidence type="ECO:0000313" key="4">
    <source>
        <dbReference type="WBParaSite" id="SPAL_0001684400.1"/>
    </source>
</evidence>
<evidence type="ECO:0000313" key="3">
    <source>
        <dbReference type="Proteomes" id="UP000046392"/>
    </source>
</evidence>
<sequence length="224" mass="25737">MFVKLYWLGAALALMPLPIQPQGPHDENLPLDVSENIDGPKLSVDLKAKKFSEIVLKSSNSTRFSCGEVTIKPGDVMSPMIGWTYNVKWNNGREDKTRINSNNMDYPLPETHSKCHNKTENLLIVSRDKENDTAVIINPRDVKNSYANQEFYYFITPKQNDGIQIIEHCGRYRGYKNSPHFNLPDHSDNSTINEVKKININESNYEKEEKIKVDLKLGDDIQFY</sequence>
<feature type="signal peptide" evidence="1">
    <location>
        <begin position="1"/>
        <end position="21"/>
    </location>
</feature>
<dbReference type="Proteomes" id="UP000046392">
    <property type="component" value="Unplaced"/>
</dbReference>
<feature type="domain" description="DUF7585" evidence="2">
    <location>
        <begin position="53"/>
        <end position="173"/>
    </location>
</feature>
<accession>A0A0N5CG65</accession>
<name>A0A0N5CG65_STREA</name>
<dbReference type="InterPro" id="IPR056007">
    <property type="entry name" value="DUF7585"/>
</dbReference>
<feature type="chain" id="PRO_5005896056" description="DUF7585 domain-containing protein" evidence="1">
    <location>
        <begin position="22"/>
        <end position="224"/>
    </location>
</feature>
<evidence type="ECO:0000256" key="1">
    <source>
        <dbReference type="SAM" id="SignalP"/>
    </source>
</evidence>
<evidence type="ECO:0000259" key="2">
    <source>
        <dbReference type="Pfam" id="PF24490"/>
    </source>
</evidence>
<keyword evidence="1" id="KW-0732">Signal</keyword>
<dbReference type="AlphaFoldDB" id="A0A0N5CG65"/>
<dbReference type="Pfam" id="PF24490">
    <property type="entry name" value="DUF7585"/>
    <property type="match status" value="1"/>
</dbReference>
<reference evidence="4" key="1">
    <citation type="submission" date="2017-02" db="UniProtKB">
        <authorList>
            <consortium name="WormBaseParasite"/>
        </authorList>
    </citation>
    <scope>IDENTIFICATION</scope>
</reference>
<keyword evidence="3" id="KW-1185">Reference proteome</keyword>
<organism evidence="3 4">
    <name type="scientific">Strongyloides papillosus</name>
    <name type="common">Intestinal threadworm</name>
    <dbReference type="NCBI Taxonomy" id="174720"/>
    <lineage>
        <taxon>Eukaryota</taxon>
        <taxon>Metazoa</taxon>
        <taxon>Ecdysozoa</taxon>
        <taxon>Nematoda</taxon>
        <taxon>Chromadorea</taxon>
        <taxon>Rhabditida</taxon>
        <taxon>Tylenchina</taxon>
        <taxon>Panagrolaimomorpha</taxon>
        <taxon>Strongyloidoidea</taxon>
        <taxon>Strongyloididae</taxon>
        <taxon>Strongyloides</taxon>
    </lineage>
</organism>
<protein>
    <recommendedName>
        <fullName evidence="2">DUF7585 domain-containing protein</fullName>
    </recommendedName>
</protein>
<dbReference type="WBParaSite" id="SPAL_0001684400.1">
    <property type="protein sequence ID" value="SPAL_0001684400.1"/>
    <property type="gene ID" value="SPAL_0001684400"/>
</dbReference>
<proteinExistence type="predicted"/>